<proteinExistence type="predicted"/>
<evidence type="ECO:0000256" key="1">
    <source>
        <dbReference type="SAM" id="MobiDB-lite"/>
    </source>
</evidence>
<dbReference type="EMBL" id="WNKQ01000003">
    <property type="protein sequence ID" value="KAF5852763.1"/>
    <property type="molecule type" value="Genomic_DNA"/>
</dbReference>
<feature type="region of interest" description="Disordered" evidence="1">
    <location>
        <begin position="51"/>
        <end position="70"/>
    </location>
</feature>
<evidence type="ECO:0000313" key="3">
    <source>
        <dbReference type="Proteomes" id="UP000624244"/>
    </source>
</evidence>
<protein>
    <submittedName>
        <fullName evidence="2">Uncharacterized protein</fullName>
    </submittedName>
</protein>
<sequence>MIKGGHEAEACHVGLAPPSGIDRAVSVRLTRDPTDPLNDFLAAPLGRTLTDDRLDTNREGYLPPHPNPRYDSALNIGSAMAVTHKSTGSGREPWYTLTPMHDFATPR</sequence>
<feature type="region of interest" description="Disordered" evidence="1">
    <location>
        <begin position="83"/>
        <end position="107"/>
    </location>
</feature>
<accession>A0A8H5ZRZ8</accession>
<gene>
    <name evidence="2" type="ORF">GGP41_008147</name>
</gene>
<reference evidence="2" key="1">
    <citation type="submission" date="2019-11" db="EMBL/GenBank/DDBJ databases">
        <title>Bipolaris sorokiniana Genome sequencing.</title>
        <authorList>
            <person name="Wang H."/>
        </authorList>
    </citation>
    <scope>NUCLEOTIDE SEQUENCE</scope>
</reference>
<evidence type="ECO:0000313" key="2">
    <source>
        <dbReference type="EMBL" id="KAF5852763.1"/>
    </source>
</evidence>
<name>A0A8H5ZRZ8_COCSA</name>
<comment type="caution">
    <text evidence="2">The sequence shown here is derived from an EMBL/GenBank/DDBJ whole genome shotgun (WGS) entry which is preliminary data.</text>
</comment>
<dbReference type="Proteomes" id="UP000624244">
    <property type="component" value="Unassembled WGS sequence"/>
</dbReference>
<organism evidence="2 3">
    <name type="scientific">Cochliobolus sativus</name>
    <name type="common">Common root rot and spot blotch fungus</name>
    <name type="synonym">Bipolaris sorokiniana</name>
    <dbReference type="NCBI Taxonomy" id="45130"/>
    <lineage>
        <taxon>Eukaryota</taxon>
        <taxon>Fungi</taxon>
        <taxon>Dikarya</taxon>
        <taxon>Ascomycota</taxon>
        <taxon>Pezizomycotina</taxon>
        <taxon>Dothideomycetes</taxon>
        <taxon>Pleosporomycetidae</taxon>
        <taxon>Pleosporales</taxon>
        <taxon>Pleosporineae</taxon>
        <taxon>Pleosporaceae</taxon>
        <taxon>Bipolaris</taxon>
    </lineage>
</organism>
<dbReference type="AlphaFoldDB" id="A0A8H5ZRZ8"/>